<feature type="compositionally biased region" description="Acidic residues" evidence="5">
    <location>
        <begin position="91"/>
        <end position="109"/>
    </location>
</feature>
<organism evidence="7 8">
    <name type="scientific">Plasmodium fragile</name>
    <dbReference type="NCBI Taxonomy" id="5857"/>
    <lineage>
        <taxon>Eukaryota</taxon>
        <taxon>Sar</taxon>
        <taxon>Alveolata</taxon>
        <taxon>Apicomplexa</taxon>
        <taxon>Aconoidasida</taxon>
        <taxon>Haemosporida</taxon>
        <taxon>Plasmodiidae</taxon>
        <taxon>Plasmodium</taxon>
        <taxon>Plasmodium (Plasmodium)</taxon>
    </lineage>
</organism>
<dbReference type="OMA" id="CPNDYSI"/>
<sequence length="853" mass="95027">MKPRNINNLFPIWCIIFSICEYGYVGSLRIGLRRNYSQSHNPDQHGESQVGFRRSGELRDLAKHENILSNNISYNNKNEVSFLNQKKHLEDDDDDDDELGALYNDDDDASTTTGGGSVTSDDDELELPDQDEGAEEEEDEEDAENQPTNEDDAESSGIDNGLKKKIQLSRHEKLIEDKKEQTDNTFKKYRFGDGDEEESNKQSSRKSKSLDPTSLDNDNDENDDEDDDDDDDGKGEKIQSNTRNAMKKDLNVFPGLYFAGIGYDSLFGNPLGEADSLTDPGYRGQIILMNWELSNKGIANDLATLQPLNGWIRKENACSRAESIKECSTVSDYTKNLTAEASVSGSYMGFGAFSASTGYKKFLQETTKRTSKTYLIKSNCVKYTVGLPPYVHWEQTTAFKNAVNGLPPHFTGLQQDSECASDVYEQKKTSEECEIVHTWITFFKTYGTHIIMEAQLGGKITKIIRVENSSVNQMKKDGVSVKAQVKAQFGFASVGGSTNVSSDNSSKTNEDNYEMSEQLVVIGGNPIKDVTKEDNLYEWSKTVSTHPMPINIKLLPISTIFETEDLKNSYEKALIYYTRLYGFSPHDTMQKDEKDIVKILTASTTVTNIGSPPISAECPHNMVVLFGFVVRQNFWDHTNKLQSYEMEICESGMSACTSKQGSSNKYDVSYTYIECGPQALPFIEQVVSVSSTTYNSLKCPNDYSVLFGFGMATSSGKHQSALYTYFTPCRPGMKSCSLNMNNQDDKSYIYLVCVDGTIWTGLNNLSLIAKDDLHTAVNKYKQFNDGELVVTCPSEGTILTGFYGETHTSSPYVTAPFGKCAKSLKACSVHGSGQTIGMHNYRTLFIVALCKNN</sequence>
<evidence type="ECO:0000256" key="1">
    <source>
        <dbReference type="ARBA" id="ARBA00004613"/>
    </source>
</evidence>
<evidence type="ECO:0000256" key="2">
    <source>
        <dbReference type="ARBA" id="ARBA00022525"/>
    </source>
</evidence>
<dbReference type="OrthoDB" id="1366754at2759"/>
<gene>
    <name evidence="7" type="ORF">AK88_01955</name>
</gene>
<keyword evidence="8" id="KW-1185">Reference proteome</keyword>
<dbReference type="Pfam" id="PF01823">
    <property type="entry name" value="MACPF"/>
    <property type="match status" value="1"/>
</dbReference>
<dbReference type="SMART" id="SM00457">
    <property type="entry name" value="MACPF"/>
    <property type="match status" value="1"/>
</dbReference>
<dbReference type="GO" id="GO:0006956">
    <property type="term" value="P:complement activation"/>
    <property type="evidence" value="ECO:0007669"/>
    <property type="project" value="TreeGrafter"/>
</dbReference>
<evidence type="ECO:0000256" key="5">
    <source>
        <dbReference type="SAM" id="MobiDB-lite"/>
    </source>
</evidence>
<feature type="domain" description="MACPF" evidence="6">
    <location>
        <begin position="242"/>
        <end position="591"/>
    </location>
</feature>
<dbReference type="AlphaFoldDB" id="A0A0D9QMS0"/>
<proteinExistence type="predicted"/>
<feature type="compositionally biased region" description="Basic and acidic residues" evidence="5">
    <location>
        <begin position="169"/>
        <end position="193"/>
    </location>
</feature>
<evidence type="ECO:0000256" key="4">
    <source>
        <dbReference type="ARBA" id="ARBA00023157"/>
    </source>
</evidence>
<feature type="compositionally biased region" description="Acidic residues" evidence="5">
    <location>
        <begin position="120"/>
        <end position="154"/>
    </location>
</feature>
<evidence type="ECO:0000313" key="7">
    <source>
        <dbReference type="EMBL" id="KJP88339.1"/>
    </source>
</evidence>
<dbReference type="PANTHER" id="PTHR45742">
    <property type="entry name" value="COMPLEMENT COMPONENT C6"/>
    <property type="match status" value="1"/>
</dbReference>
<name>A0A0D9QMS0_PLAFR</name>
<reference evidence="7 8" key="1">
    <citation type="submission" date="2014-03" db="EMBL/GenBank/DDBJ databases">
        <title>The Genome Sequence of Plasmodium fragile nilgiri.</title>
        <authorList>
            <consortium name="The Broad Institute Genomics Platform"/>
            <consortium name="The Broad Institute Genome Sequencing Center for Infectious Disease"/>
            <person name="Neafsey D."/>
            <person name="Duraisingh M."/>
            <person name="Young S.K."/>
            <person name="Zeng Q."/>
            <person name="Gargeya S."/>
            <person name="Abouelleil A."/>
            <person name="Alvarado L."/>
            <person name="Chapman S.B."/>
            <person name="Gainer-Dewar J."/>
            <person name="Goldberg J."/>
            <person name="Griggs A."/>
            <person name="Gujja S."/>
            <person name="Hansen M."/>
            <person name="Howarth C."/>
            <person name="Imamovic A."/>
            <person name="Larimer J."/>
            <person name="Pearson M."/>
            <person name="Poon T.W."/>
            <person name="Priest M."/>
            <person name="Roberts A."/>
            <person name="Saif S."/>
            <person name="Shea T."/>
            <person name="Sykes S."/>
            <person name="Wortman J."/>
            <person name="Nusbaum C."/>
            <person name="Birren B."/>
        </authorList>
    </citation>
    <scope>NUCLEOTIDE SEQUENCE [LARGE SCALE GENOMIC DNA]</scope>
    <source>
        <strain evidence="8">nilgiri</strain>
    </source>
</reference>
<dbReference type="GeneID" id="24267269"/>
<feature type="compositionally biased region" description="Acidic residues" evidence="5">
    <location>
        <begin position="217"/>
        <end position="233"/>
    </location>
</feature>
<accession>A0A0D9QMS0</accession>
<dbReference type="EMBL" id="KQ001662">
    <property type="protein sequence ID" value="KJP88339.1"/>
    <property type="molecule type" value="Genomic_DNA"/>
</dbReference>
<protein>
    <recommendedName>
        <fullName evidence="6">MACPF domain-containing protein</fullName>
    </recommendedName>
</protein>
<dbReference type="RefSeq" id="XP_012335013.1">
    <property type="nucleotide sequence ID" value="XM_012479590.1"/>
</dbReference>
<keyword evidence="4" id="KW-1015">Disulfide bond</keyword>
<evidence type="ECO:0000256" key="3">
    <source>
        <dbReference type="ARBA" id="ARBA00022852"/>
    </source>
</evidence>
<dbReference type="PANTHER" id="PTHR45742:SF8">
    <property type="entry name" value="FLOCCULATION PROTEIN FLO11"/>
    <property type="match status" value="1"/>
</dbReference>
<dbReference type="VEuPathDB" id="PlasmoDB:AK88_01955"/>
<keyword evidence="2" id="KW-0964">Secreted</keyword>
<feature type="region of interest" description="Disordered" evidence="5">
    <location>
        <begin position="89"/>
        <end position="242"/>
    </location>
</feature>
<keyword evidence="3" id="KW-0204">Cytolysis</keyword>
<dbReference type="PROSITE" id="PS51412">
    <property type="entry name" value="MACPF_2"/>
    <property type="match status" value="1"/>
</dbReference>
<comment type="subcellular location">
    <subcellularLocation>
        <location evidence="1">Secreted</location>
    </subcellularLocation>
</comment>
<evidence type="ECO:0000313" key="8">
    <source>
        <dbReference type="Proteomes" id="UP000054561"/>
    </source>
</evidence>
<dbReference type="GO" id="GO:0005579">
    <property type="term" value="C:membrane attack complex"/>
    <property type="evidence" value="ECO:0007669"/>
    <property type="project" value="TreeGrafter"/>
</dbReference>
<dbReference type="GO" id="GO:0005576">
    <property type="term" value="C:extracellular region"/>
    <property type="evidence" value="ECO:0007669"/>
    <property type="project" value="UniProtKB-SubCell"/>
</dbReference>
<evidence type="ECO:0000259" key="6">
    <source>
        <dbReference type="PROSITE" id="PS51412"/>
    </source>
</evidence>
<dbReference type="Proteomes" id="UP000054561">
    <property type="component" value="Unassembled WGS sequence"/>
</dbReference>
<dbReference type="GO" id="GO:0031640">
    <property type="term" value="P:killing of cells of another organism"/>
    <property type="evidence" value="ECO:0007669"/>
    <property type="project" value="UniProtKB-KW"/>
</dbReference>
<dbReference type="InterPro" id="IPR020864">
    <property type="entry name" value="MACPF"/>
</dbReference>